<proteinExistence type="predicted"/>
<dbReference type="EMBL" id="AP026801">
    <property type="protein sequence ID" value="BDR55615.1"/>
    <property type="molecule type" value="Genomic_DNA"/>
</dbReference>
<protein>
    <recommendedName>
        <fullName evidence="4">DUF4352 domain-containing protein</fullName>
    </recommendedName>
</protein>
<evidence type="ECO:0000256" key="1">
    <source>
        <dbReference type="SAM" id="Phobius"/>
    </source>
</evidence>
<evidence type="ECO:0000313" key="2">
    <source>
        <dbReference type="EMBL" id="BDR55615.1"/>
    </source>
</evidence>
<evidence type="ECO:0008006" key="4">
    <source>
        <dbReference type="Google" id="ProtNLM"/>
    </source>
</evidence>
<evidence type="ECO:0000313" key="3">
    <source>
        <dbReference type="Proteomes" id="UP001321804"/>
    </source>
</evidence>
<feature type="transmembrane region" description="Helical" evidence="1">
    <location>
        <begin position="14"/>
        <end position="34"/>
    </location>
</feature>
<keyword evidence="3" id="KW-1185">Reference proteome</keyword>
<keyword evidence="1" id="KW-0472">Membrane</keyword>
<keyword evidence="1" id="KW-0812">Transmembrane</keyword>
<gene>
    <name evidence="2" type="ORF">KIMC2_01770</name>
</gene>
<dbReference type="Proteomes" id="UP001321804">
    <property type="component" value="Chromosome"/>
</dbReference>
<organism evidence="2 3">
    <name type="scientific">Xylocopilactobacillus apis</name>
    <dbReference type="NCBI Taxonomy" id="2932183"/>
    <lineage>
        <taxon>Bacteria</taxon>
        <taxon>Bacillati</taxon>
        <taxon>Bacillota</taxon>
        <taxon>Bacilli</taxon>
        <taxon>Lactobacillales</taxon>
        <taxon>Lactobacillaceae</taxon>
        <taxon>Xylocopilactobacillus</taxon>
    </lineage>
</organism>
<keyword evidence="1" id="KW-1133">Transmembrane helix</keyword>
<reference evidence="2 3" key="1">
    <citation type="journal article" date="2023" name="Microbiol. Spectr.">
        <title>Symbiosis of Carpenter Bees with Uncharacterized Lactic Acid Bacteria Showing NAD Auxotrophy.</title>
        <authorList>
            <person name="Kawasaki S."/>
            <person name="Ozawa K."/>
            <person name="Mori T."/>
            <person name="Yamamoto A."/>
            <person name="Ito M."/>
            <person name="Ohkuma M."/>
            <person name="Sakamoto M."/>
            <person name="Matsutani M."/>
        </authorList>
    </citation>
    <scope>NUCLEOTIDE SEQUENCE [LARGE SCALE GENOMIC DNA]</scope>
    <source>
        <strain evidence="2 3">KimC2</strain>
    </source>
</reference>
<accession>A0AAU9D2J5</accession>
<name>A0AAU9D2J5_9LACO</name>
<sequence>MNKKNILEYIKHNFIKLSFFLVIAVIVFVFGLGFTQRSRVNAYNDLKITSLTTHKPLSANGLTISVLKRKVDRKKEIITYELKVDAPKDTAFPTFNFYVADFNMSAGCNSSVNMFSEAKINGKLIKNVPKGTSIVTISAEIWPETKSKDFNLVFSRYESTKRRYAVYVLD</sequence>
<dbReference type="KEGG" id="xak:KIMC2_01770"/>
<dbReference type="RefSeq" id="WP_317697092.1">
    <property type="nucleotide sequence ID" value="NZ_AP026801.1"/>
</dbReference>
<dbReference type="AlphaFoldDB" id="A0AAU9D2J5"/>